<sequence>MDVSIQVLGEPHIAIPALGPLRRLVAAIPGARLAESGASQSPPSKDHLSGIDPTVVTAVLAAPAVLELVKVLRVWVEGLNEQKRRALKVKIDGLEFEVSNVGEETLAQLGKKLLERAKK</sequence>
<dbReference type="Proteomes" id="UP001370348">
    <property type="component" value="Chromosome"/>
</dbReference>
<accession>A0ABZ2LTB6</accession>
<name>A0ABZ2LTB6_9BACT</name>
<reference evidence="1 2" key="1">
    <citation type="submission" date="2021-12" db="EMBL/GenBank/DDBJ databases">
        <title>Discovery of the Pendulisporaceae a myxobacterial family with distinct sporulation behavior and unique specialized metabolism.</title>
        <authorList>
            <person name="Garcia R."/>
            <person name="Popoff A."/>
            <person name="Bader C.D."/>
            <person name="Loehr J."/>
            <person name="Walesch S."/>
            <person name="Walt C."/>
            <person name="Boldt J."/>
            <person name="Bunk B."/>
            <person name="Haeckl F.J.F.P.J."/>
            <person name="Gunesch A.P."/>
            <person name="Birkelbach J."/>
            <person name="Nuebel U."/>
            <person name="Pietschmann T."/>
            <person name="Bach T."/>
            <person name="Mueller R."/>
        </authorList>
    </citation>
    <scope>NUCLEOTIDE SEQUENCE [LARGE SCALE GENOMIC DNA]</scope>
    <source>
        <strain evidence="1 2">MSr11954</strain>
    </source>
</reference>
<dbReference type="EMBL" id="CP089984">
    <property type="protein sequence ID" value="WXB13970.1"/>
    <property type="molecule type" value="Genomic_DNA"/>
</dbReference>
<gene>
    <name evidence="1" type="ORF">LZC94_39845</name>
</gene>
<proteinExistence type="predicted"/>
<evidence type="ECO:0000313" key="2">
    <source>
        <dbReference type="Proteomes" id="UP001370348"/>
    </source>
</evidence>
<keyword evidence="2" id="KW-1185">Reference proteome</keyword>
<organism evidence="1 2">
    <name type="scientific">Pendulispora albinea</name>
    <dbReference type="NCBI Taxonomy" id="2741071"/>
    <lineage>
        <taxon>Bacteria</taxon>
        <taxon>Pseudomonadati</taxon>
        <taxon>Myxococcota</taxon>
        <taxon>Myxococcia</taxon>
        <taxon>Myxococcales</taxon>
        <taxon>Sorangiineae</taxon>
        <taxon>Pendulisporaceae</taxon>
        <taxon>Pendulispora</taxon>
    </lineage>
</organism>
<evidence type="ECO:0000313" key="1">
    <source>
        <dbReference type="EMBL" id="WXB13970.1"/>
    </source>
</evidence>
<protein>
    <submittedName>
        <fullName evidence="1">Uncharacterized protein</fullName>
    </submittedName>
</protein>
<dbReference type="RefSeq" id="WP_394823587.1">
    <property type="nucleotide sequence ID" value="NZ_CP089984.1"/>
</dbReference>